<evidence type="ECO:0000313" key="2">
    <source>
        <dbReference type="Proteomes" id="UP000523362"/>
    </source>
</evidence>
<dbReference type="RefSeq" id="WP_185383957.1">
    <property type="nucleotide sequence ID" value="NZ_JAARRG010000008.1"/>
</dbReference>
<dbReference type="InterPro" id="IPR018573">
    <property type="entry name" value="Restrct_endonuc_II_AlwI"/>
</dbReference>
<dbReference type="Proteomes" id="UP000523362">
    <property type="component" value="Unassembled WGS sequence"/>
</dbReference>
<dbReference type="EMBL" id="JAARRG010000008">
    <property type="protein sequence ID" value="MBC1486820.1"/>
    <property type="molecule type" value="Genomic_DNA"/>
</dbReference>
<keyword evidence="1" id="KW-0540">Nuclease</keyword>
<organism evidence="1 2">
    <name type="scientific">Listeria seeligeri</name>
    <dbReference type="NCBI Taxonomy" id="1640"/>
    <lineage>
        <taxon>Bacteria</taxon>
        <taxon>Bacillati</taxon>
        <taxon>Bacillota</taxon>
        <taxon>Bacilli</taxon>
        <taxon>Bacillales</taxon>
        <taxon>Listeriaceae</taxon>
        <taxon>Listeria</taxon>
    </lineage>
</organism>
<keyword evidence="1" id="KW-0255">Endonuclease</keyword>
<evidence type="ECO:0000313" key="1">
    <source>
        <dbReference type="EMBL" id="MBC1486820.1"/>
    </source>
</evidence>
<dbReference type="Gene3D" id="3.40.91.30">
    <property type="match status" value="1"/>
</dbReference>
<dbReference type="AlphaFoldDB" id="A0A7X0X3H7"/>
<dbReference type="GO" id="GO:0004519">
    <property type="term" value="F:endonuclease activity"/>
    <property type="evidence" value="ECO:0007669"/>
    <property type="project" value="UniProtKB-KW"/>
</dbReference>
<gene>
    <name evidence="1" type="ORF">HB897_11340</name>
</gene>
<accession>A0A7X0X3H7</accession>
<name>A0A7X0X3H7_LISSE</name>
<reference evidence="1 2" key="1">
    <citation type="submission" date="2020-03" db="EMBL/GenBank/DDBJ databases">
        <title>Soil Listeria distribution.</title>
        <authorList>
            <person name="Liao J."/>
            <person name="Wiedmann M."/>
        </authorList>
    </citation>
    <scope>NUCLEOTIDE SEQUENCE [LARGE SCALE GENOMIC DNA]</scope>
    <source>
        <strain evidence="1 2">FSL L7-1560</strain>
    </source>
</reference>
<comment type="caution">
    <text evidence="1">The sequence shown here is derived from an EMBL/GenBank/DDBJ whole genome shotgun (WGS) entry which is preliminary data.</text>
</comment>
<proteinExistence type="predicted"/>
<sequence length="545" mass="62170">MALNKLRSTWFVTRPQRDPQFFPQALESLKKATNNFNEKWTANRDLHKKYEKVLAENGLKKENISADGSGGRTWVAMLRTYSLVYISLTGKIVPTKVGLALLNGEKKHLNLTKQLLTLQIPNAYFVSSGFKPKYDEGFSIRPIRFLIRLCCQSSLDYYITKEEIIFFAMTSKNDRELDSVIEKIKDFRLSNSIQKKFLKQNIATIDYRERSDKGARDFEAVNGDVAHTLMLQAGYTGLVNYSAGKLITEQNPNTFKKVMQTLSEYDERYPFDSRYKISEPSFSEHAGLDIDSYKSRPIVDAKVASNQQKVNLQLKEILSKSPNLIGQGYDAILKILFTDFPPKKAEELAHKIAEFSSKHANINEDFMESYLNQTDNLEFEKQTVEVLRALGFETVHQPKPVVKGVKTSIEILIHLDTKNVAIIDTKNYKEKFTLTSNLSNYMATEYIPTYQGYNGKTVTNFGYITASKIGGVNNLKKVIHTARTYNDTLQVKGLLISATALLGLLDYCIENDIDNTQSKQYFITLLNDNKAYQTYSEVSQRLNLF</sequence>
<dbReference type="Pfam" id="PF09491">
    <property type="entry name" value="RE_AlwI"/>
    <property type="match status" value="1"/>
</dbReference>
<keyword evidence="1" id="KW-0378">Hydrolase</keyword>
<protein>
    <submittedName>
        <fullName evidence="1">AlwI family type II restriction endonuclease</fullName>
    </submittedName>
</protein>